<comment type="caution">
    <text evidence="1">The sequence shown here is derived from an EMBL/GenBank/DDBJ whole genome shotgun (WGS) entry which is preliminary data.</text>
</comment>
<name>A0ABU6ZJF3_9FABA</name>
<gene>
    <name evidence="1" type="ORF">PIB30_061077</name>
</gene>
<evidence type="ECO:0000313" key="2">
    <source>
        <dbReference type="Proteomes" id="UP001341840"/>
    </source>
</evidence>
<evidence type="ECO:0000313" key="1">
    <source>
        <dbReference type="EMBL" id="MED6222089.1"/>
    </source>
</evidence>
<accession>A0ABU6ZJF3</accession>
<sequence length="77" mass="8563">MPKKAIVASSRSKGIRLALPGPIKQNQSGYESFALAVGNRVSGIIFYEYEKHEKFEDYDMRADAELGTRSAILRLDG</sequence>
<dbReference type="EMBL" id="JASCZI010272409">
    <property type="protein sequence ID" value="MED6222089.1"/>
    <property type="molecule type" value="Genomic_DNA"/>
</dbReference>
<dbReference type="Proteomes" id="UP001341840">
    <property type="component" value="Unassembled WGS sequence"/>
</dbReference>
<protein>
    <submittedName>
        <fullName evidence="1">Uncharacterized protein</fullName>
    </submittedName>
</protein>
<keyword evidence="2" id="KW-1185">Reference proteome</keyword>
<reference evidence="1 2" key="1">
    <citation type="journal article" date="2023" name="Plants (Basel)">
        <title>Bridging the Gap: Combining Genomics and Transcriptomics Approaches to Understand Stylosanthes scabra, an Orphan Legume from the Brazilian Caatinga.</title>
        <authorList>
            <person name="Ferreira-Neto J.R.C."/>
            <person name="da Silva M.D."/>
            <person name="Binneck E."/>
            <person name="de Melo N.F."/>
            <person name="da Silva R.H."/>
            <person name="de Melo A.L.T.M."/>
            <person name="Pandolfi V."/>
            <person name="Bustamante F.O."/>
            <person name="Brasileiro-Vidal A.C."/>
            <person name="Benko-Iseppon A.M."/>
        </authorList>
    </citation>
    <scope>NUCLEOTIDE SEQUENCE [LARGE SCALE GENOMIC DNA]</scope>
    <source>
        <tissue evidence="1">Leaves</tissue>
    </source>
</reference>
<proteinExistence type="predicted"/>
<organism evidence="1 2">
    <name type="scientific">Stylosanthes scabra</name>
    <dbReference type="NCBI Taxonomy" id="79078"/>
    <lineage>
        <taxon>Eukaryota</taxon>
        <taxon>Viridiplantae</taxon>
        <taxon>Streptophyta</taxon>
        <taxon>Embryophyta</taxon>
        <taxon>Tracheophyta</taxon>
        <taxon>Spermatophyta</taxon>
        <taxon>Magnoliopsida</taxon>
        <taxon>eudicotyledons</taxon>
        <taxon>Gunneridae</taxon>
        <taxon>Pentapetalae</taxon>
        <taxon>rosids</taxon>
        <taxon>fabids</taxon>
        <taxon>Fabales</taxon>
        <taxon>Fabaceae</taxon>
        <taxon>Papilionoideae</taxon>
        <taxon>50 kb inversion clade</taxon>
        <taxon>dalbergioids sensu lato</taxon>
        <taxon>Dalbergieae</taxon>
        <taxon>Pterocarpus clade</taxon>
        <taxon>Stylosanthes</taxon>
    </lineage>
</organism>